<evidence type="ECO:0000313" key="2">
    <source>
        <dbReference type="EMBL" id="MCU6794950.1"/>
    </source>
</evidence>
<dbReference type="RefSeq" id="WP_262686012.1">
    <property type="nucleotide sequence ID" value="NZ_JAOQIO010000089.1"/>
</dbReference>
<name>A0ABT2UJY1_9BACL</name>
<dbReference type="Proteomes" id="UP001652445">
    <property type="component" value="Unassembled WGS sequence"/>
</dbReference>
<organism evidence="2 3">
    <name type="scientific">Paenibacillus baimaensis</name>
    <dbReference type="NCBI Taxonomy" id="2982185"/>
    <lineage>
        <taxon>Bacteria</taxon>
        <taxon>Bacillati</taxon>
        <taxon>Bacillota</taxon>
        <taxon>Bacilli</taxon>
        <taxon>Bacillales</taxon>
        <taxon>Paenibacillaceae</taxon>
        <taxon>Paenibacillus</taxon>
    </lineage>
</organism>
<evidence type="ECO:0000313" key="3">
    <source>
        <dbReference type="Proteomes" id="UP001652445"/>
    </source>
</evidence>
<accession>A0ABT2UJY1</accession>
<reference evidence="2 3" key="1">
    <citation type="submission" date="2022-09" db="EMBL/GenBank/DDBJ databases">
        <authorList>
            <person name="Han X.L."/>
            <person name="Wang Q."/>
            <person name="Lu T."/>
        </authorList>
    </citation>
    <scope>NUCLEOTIDE SEQUENCE [LARGE SCALE GENOMIC DNA]</scope>
    <source>
        <strain evidence="2 3">WQ 127069</strain>
    </source>
</reference>
<gene>
    <name evidence="2" type="ORF">OB236_22845</name>
</gene>
<evidence type="ECO:0000256" key="1">
    <source>
        <dbReference type="SAM" id="SignalP"/>
    </source>
</evidence>
<feature type="signal peptide" evidence="1">
    <location>
        <begin position="1"/>
        <end position="21"/>
    </location>
</feature>
<keyword evidence="3" id="KW-1185">Reference proteome</keyword>
<keyword evidence="1" id="KW-0732">Signal</keyword>
<protein>
    <submittedName>
        <fullName evidence="2">Uncharacterized protein</fullName>
    </submittedName>
</protein>
<comment type="caution">
    <text evidence="2">The sequence shown here is derived from an EMBL/GenBank/DDBJ whole genome shotgun (WGS) entry which is preliminary data.</text>
</comment>
<feature type="chain" id="PRO_5045839400" evidence="1">
    <location>
        <begin position="22"/>
        <end position="41"/>
    </location>
</feature>
<proteinExistence type="predicted"/>
<sequence length="41" mass="4218">MRRSSLMATVLVVPMSSYSLAASASSNQPAVDSKSTEAKSA</sequence>
<dbReference type="EMBL" id="JAOQIO010000089">
    <property type="protein sequence ID" value="MCU6794950.1"/>
    <property type="molecule type" value="Genomic_DNA"/>
</dbReference>